<keyword evidence="2" id="KW-1185">Reference proteome</keyword>
<comment type="caution">
    <text evidence="1">The sequence shown here is derived from an EMBL/GenBank/DDBJ whole genome shotgun (WGS) entry which is preliminary data.</text>
</comment>
<name>A0ABQ6PTR2_9BACT</name>
<dbReference type="PROSITE" id="PS51257">
    <property type="entry name" value="PROKAR_LIPOPROTEIN"/>
    <property type="match status" value="1"/>
</dbReference>
<protein>
    <recommendedName>
        <fullName evidence="3">DUF4221 domain-containing protein</fullName>
    </recommendedName>
</protein>
<evidence type="ECO:0000313" key="1">
    <source>
        <dbReference type="EMBL" id="GMQ31355.1"/>
    </source>
</evidence>
<proteinExistence type="predicted"/>
<sequence length="379" mass="43589">MRNLLIFQIILIVFSCSKTEKKFEEIGGFEKIDSIQVPISPTLIFQDLDLNSEKVLFLDKSDSSPKILLMDFKGNTKNTFPLTKETNFLFEDILIPFAFQADQSISAIGPKGLINYSFTGTSISTFIMPKNLIEQISKSTYFDISENNLILWNRDIVNLNNKDLSKFENICVLESINIANGESKPLIKIPNISIFRNDKYYIKGDWLPVFTVEKDEIHIIFGIEPNIYTFKKGHPNKLLKNTPIQLKAYRNFEGYDNYASTLRSINHPLSSGKILSIQKINKHFLITYFPGYDPINVNEKIRSKSTEELIEFMRKMKKDYPNKMAVIDSIGNTLADFTPNGLDINKIMIKNGELWIPENLNTNLNKSQLKIYKLKINLN</sequence>
<dbReference type="RefSeq" id="WP_338226118.1">
    <property type="nucleotide sequence ID" value="NZ_BTPD01000017.1"/>
</dbReference>
<accession>A0ABQ6PTR2</accession>
<organism evidence="1 2">
    <name type="scientific">Algoriphagus confluentis</name>
    <dbReference type="NCBI Taxonomy" id="1697556"/>
    <lineage>
        <taxon>Bacteria</taxon>
        <taxon>Pseudomonadati</taxon>
        <taxon>Bacteroidota</taxon>
        <taxon>Cytophagia</taxon>
        <taxon>Cytophagales</taxon>
        <taxon>Cyclobacteriaceae</taxon>
        <taxon>Algoriphagus</taxon>
    </lineage>
</organism>
<dbReference type="EMBL" id="BTPD01000017">
    <property type="protein sequence ID" value="GMQ31355.1"/>
    <property type="molecule type" value="Genomic_DNA"/>
</dbReference>
<gene>
    <name evidence="1" type="ORF">Aconfl_39990</name>
</gene>
<dbReference type="Proteomes" id="UP001338309">
    <property type="component" value="Unassembled WGS sequence"/>
</dbReference>
<evidence type="ECO:0008006" key="3">
    <source>
        <dbReference type="Google" id="ProtNLM"/>
    </source>
</evidence>
<reference evidence="1 2" key="1">
    <citation type="submission" date="2023-08" db="EMBL/GenBank/DDBJ databases">
        <title>Draft genome sequence of Algoriphagus confluentis.</title>
        <authorList>
            <person name="Takatani N."/>
            <person name="Hosokawa M."/>
            <person name="Sawabe T."/>
        </authorList>
    </citation>
    <scope>NUCLEOTIDE SEQUENCE [LARGE SCALE GENOMIC DNA]</scope>
    <source>
        <strain evidence="1 2">NBRC 111222</strain>
    </source>
</reference>
<evidence type="ECO:0000313" key="2">
    <source>
        <dbReference type="Proteomes" id="UP001338309"/>
    </source>
</evidence>